<dbReference type="AlphaFoldDB" id="A0A7X9IKA2"/>
<feature type="transmembrane region" description="Helical" evidence="4">
    <location>
        <begin position="51"/>
        <end position="81"/>
    </location>
</feature>
<reference evidence="5 6" key="1">
    <citation type="journal article" date="2020" name="Biotechnol. Biofuels">
        <title>New insights from the biogas microbiome by comprehensive genome-resolved metagenomics of nearly 1600 species originating from multiple anaerobic digesters.</title>
        <authorList>
            <person name="Campanaro S."/>
            <person name="Treu L."/>
            <person name="Rodriguez-R L.M."/>
            <person name="Kovalovszki A."/>
            <person name="Ziels R.M."/>
            <person name="Maus I."/>
            <person name="Zhu X."/>
            <person name="Kougias P.G."/>
            <person name="Basile A."/>
            <person name="Luo G."/>
            <person name="Schluter A."/>
            <person name="Konstantinidis K.T."/>
            <person name="Angelidaki I."/>
        </authorList>
    </citation>
    <scope>NUCLEOTIDE SEQUENCE [LARGE SCALE GENOMIC DNA]</scope>
    <source>
        <strain evidence="5">AS27yjCOA_65</strain>
    </source>
</reference>
<dbReference type="PANTHER" id="PTHR13610">
    <property type="entry name" value="METHYLTRANSFERASE DOMAIN-CONTAINING PROTEIN"/>
    <property type="match status" value="1"/>
</dbReference>
<keyword evidence="4" id="KW-0472">Membrane</keyword>
<name>A0A7X9IKA2_9DELT</name>
<evidence type="ECO:0000256" key="4">
    <source>
        <dbReference type="SAM" id="Phobius"/>
    </source>
</evidence>
<evidence type="ECO:0000313" key="5">
    <source>
        <dbReference type="EMBL" id="NMC61755.1"/>
    </source>
</evidence>
<evidence type="ECO:0008006" key="7">
    <source>
        <dbReference type="Google" id="ProtNLM"/>
    </source>
</evidence>
<evidence type="ECO:0000256" key="1">
    <source>
        <dbReference type="ARBA" id="ARBA00022603"/>
    </source>
</evidence>
<organism evidence="5 6">
    <name type="scientific">SAR324 cluster bacterium</name>
    <dbReference type="NCBI Taxonomy" id="2024889"/>
    <lineage>
        <taxon>Bacteria</taxon>
        <taxon>Deltaproteobacteria</taxon>
        <taxon>SAR324 cluster</taxon>
    </lineage>
</organism>
<dbReference type="EMBL" id="JAAZON010000043">
    <property type="protein sequence ID" value="NMC61755.1"/>
    <property type="molecule type" value="Genomic_DNA"/>
</dbReference>
<feature type="transmembrane region" description="Helical" evidence="4">
    <location>
        <begin position="110"/>
        <end position="127"/>
    </location>
</feature>
<sequence length="244" mass="27850">MISQTIGFASAIAVGDLGFSAFLQLGAHTFIAFLCSWMLKLSFPWRLFNLLLPLLISIFTSVLIPNSVLAILAVLILLVYIPTFWTRVPFYPTSTQMYDVVLSQIPDDRVLSFLDLGSGFSSMLFFLARERPNVNFLGVEIGPLPFLLSWLRVRISGLKNLQTSYKNFWQVDFSQFDMIYAFLAPGPMPALWEKCKKEMKPESVLFVNSFPVPAPHDMEFHVDDRRKTILYVYKNPSEAVYKNP</sequence>
<dbReference type="GO" id="GO:0032259">
    <property type="term" value="P:methylation"/>
    <property type="evidence" value="ECO:0007669"/>
    <property type="project" value="UniProtKB-KW"/>
</dbReference>
<evidence type="ECO:0000256" key="3">
    <source>
        <dbReference type="ARBA" id="ARBA00022691"/>
    </source>
</evidence>
<evidence type="ECO:0000256" key="2">
    <source>
        <dbReference type="ARBA" id="ARBA00022679"/>
    </source>
</evidence>
<protein>
    <recommendedName>
        <fullName evidence="7">Class I SAM-dependent methyltransferase</fullName>
    </recommendedName>
</protein>
<keyword evidence="4" id="KW-0812">Transmembrane</keyword>
<keyword evidence="1" id="KW-0489">Methyltransferase</keyword>
<gene>
    <name evidence="5" type="ORF">GYA55_01160</name>
</gene>
<dbReference type="Gene3D" id="3.40.50.150">
    <property type="entry name" value="Vaccinia Virus protein VP39"/>
    <property type="match status" value="1"/>
</dbReference>
<evidence type="ECO:0000313" key="6">
    <source>
        <dbReference type="Proteomes" id="UP000524246"/>
    </source>
</evidence>
<keyword evidence="2" id="KW-0808">Transferase</keyword>
<dbReference type="InterPro" id="IPR029063">
    <property type="entry name" value="SAM-dependent_MTases_sf"/>
</dbReference>
<keyword evidence="4" id="KW-1133">Transmembrane helix</keyword>
<accession>A0A7X9IKA2</accession>
<keyword evidence="3" id="KW-0949">S-adenosyl-L-methionine</keyword>
<dbReference type="Proteomes" id="UP000524246">
    <property type="component" value="Unassembled WGS sequence"/>
</dbReference>
<dbReference type="SUPFAM" id="SSF53335">
    <property type="entry name" value="S-adenosyl-L-methionine-dependent methyltransferases"/>
    <property type="match status" value="1"/>
</dbReference>
<proteinExistence type="predicted"/>
<dbReference type="PANTHER" id="PTHR13610:SF9">
    <property type="entry name" value="FI06469P"/>
    <property type="match status" value="1"/>
</dbReference>
<dbReference type="GO" id="GO:0016279">
    <property type="term" value="F:protein-lysine N-methyltransferase activity"/>
    <property type="evidence" value="ECO:0007669"/>
    <property type="project" value="InterPro"/>
</dbReference>
<comment type="caution">
    <text evidence="5">The sequence shown here is derived from an EMBL/GenBank/DDBJ whole genome shotgun (WGS) entry which is preliminary data.</text>
</comment>
<dbReference type="InterPro" id="IPR026170">
    <property type="entry name" value="FAM173A/B"/>
</dbReference>